<keyword evidence="6" id="KW-1185">Reference proteome</keyword>
<evidence type="ECO:0000313" key="5">
    <source>
        <dbReference type="EMBL" id="MDQ0314423.1"/>
    </source>
</evidence>
<dbReference type="GO" id="GO:0000976">
    <property type="term" value="F:transcription cis-regulatory region binding"/>
    <property type="evidence" value="ECO:0007669"/>
    <property type="project" value="TreeGrafter"/>
</dbReference>
<evidence type="ECO:0000313" key="6">
    <source>
        <dbReference type="Proteomes" id="UP001229244"/>
    </source>
</evidence>
<dbReference type="Proteomes" id="UP001229244">
    <property type="component" value="Unassembled WGS sequence"/>
</dbReference>
<dbReference type="InterPro" id="IPR050109">
    <property type="entry name" value="HTH-type_TetR-like_transc_reg"/>
</dbReference>
<protein>
    <submittedName>
        <fullName evidence="5">AcrR family transcriptional regulator</fullName>
    </submittedName>
</protein>
<dbReference type="InterPro" id="IPR041586">
    <property type="entry name" value="PsrA_TetR_C"/>
</dbReference>
<dbReference type="AlphaFoldDB" id="A0AAE3VLU3"/>
<accession>A0AAE3VLU3</accession>
<dbReference type="InterPro" id="IPR001647">
    <property type="entry name" value="HTH_TetR"/>
</dbReference>
<dbReference type="EMBL" id="JAUSUL010000001">
    <property type="protein sequence ID" value="MDQ0314423.1"/>
    <property type="molecule type" value="Genomic_DNA"/>
</dbReference>
<evidence type="ECO:0000256" key="2">
    <source>
        <dbReference type="PROSITE-ProRule" id="PRU00335"/>
    </source>
</evidence>
<sequence length="241" mass="26217">MTKTRTGRADDASDVREVGPAKEDGRLLRGEATRERVLDAAERLFADQGFDAVSIRQIAQEAGVTLGVVGFHGGAKLDLFRTILARRVEMLSSVRLKALDGIDARREPATLHELVDAYIGPYIEFAAEGDPQWNAYARLIARTVSDDRWYPQVRDFYDPVARRYIDAIARLYPSADRETIAAALVMSVACMLSVVASTARIAGLSQAEAADLPTGAPDVRAYKSVLIDFCAGGIERAITSA</sequence>
<reference evidence="5" key="1">
    <citation type="submission" date="2023-07" db="EMBL/GenBank/DDBJ databases">
        <title>Genomic Encyclopedia of Type Strains, Phase IV (KMG-IV): sequencing the most valuable type-strain genomes for metagenomic binning, comparative biology and taxonomic classification.</title>
        <authorList>
            <person name="Goeker M."/>
        </authorList>
    </citation>
    <scope>NUCLEOTIDE SEQUENCE</scope>
    <source>
        <strain evidence="5">DSM 21202</strain>
    </source>
</reference>
<dbReference type="InterPro" id="IPR036271">
    <property type="entry name" value="Tet_transcr_reg_TetR-rel_C_sf"/>
</dbReference>
<dbReference type="PROSITE" id="PS50977">
    <property type="entry name" value="HTH_TETR_2"/>
    <property type="match status" value="1"/>
</dbReference>
<dbReference type="GO" id="GO:0003700">
    <property type="term" value="F:DNA-binding transcription factor activity"/>
    <property type="evidence" value="ECO:0007669"/>
    <property type="project" value="TreeGrafter"/>
</dbReference>
<dbReference type="Pfam" id="PF17939">
    <property type="entry name" value="TetR_C_30"/>
    <property type="match status" value="1"/>
</dbReference>
<organism evidence="5 6">
    <name type="scientific">Amorphus orientalis</name>
    <dbReference type="NCBI Taxonomy" id="649198"/>
    <lineage>
        <taxon>Bacteria</taxon>
        <taxon>Pseudomonadati</taxon>
        <taxon>Pseudomonadota</taxon>
        <taxon>Alphaproteobacteria</taxon>
        <taxon>Hyphomicrobiales</taxon>
        <taxon>Amorphaceae</taxon>
        <taxon>Amorphus</taxon>
    </lineage>
</organism>
<dbReference type="PANTHER" id="PTHR30055">
    <property type="entry name" value="HTH-TYPE TRANSCRIPTIONAL REGULATOR RUTR"/>
    <property type="match status" value="1"/>
</dbReference>
<dbReference type="PANTHER" id="PTHR30055:SF235">
    <property type="entry name" value="TRANSCRIPTIONAL REGULATORY PROTEIN"/>
    <property type="match status" value="1"/>
</dbReference>
<evidence type="ECO:0000256" key="3">
    <source>
        <dbReference type="SAM" id="MobiDB-lite"/>
    </source>
</evidence>
<evidence type="ECO:0000256" key="1">
    <source>
        <dbReference type="ARBA" id="ARBA00023125"/>
    </source>
</evidence>
<keyword evidence="1 2" id="KW-0238">DNA-binding</keyword>
<dbReference type="PRINTS" id="PR00455">
    <property type="entry name" value="HTHTETR"/>
</dbReference>
<feature type="domain" description="HTH tetR-type" evidence="4">
    <location>
        <begin position="31"/>
        <end position="91"/>
    </location>
</feature>
<comment type="caution">
    <text evidence="5">The sequence shown here is derived from an EMBL/GenBank/DDBJ whole genome shotgun (WGS) entry which is preliminary data.</text>
</comment>
<feature type="region of interest" description="Disordered" evidence="3">
    <location>
        <begin position="1"/>
        <end position="26"/>
    </location>
</feature>
<proteinExistence type="predicted"/>
<dbReference type="Pfam" id="PF00440">
    <property type="entry name" value="TetR_N"/>
    <property type="match status" value="1"/>
</dbReference>
<evidence type="ECO:0000259" key="4">
    <source>
        <dbReference type="PROSITE" id="PS50977"/>
    </source>
</evidence>
<dbReference type="InterPro" id="IPR009057">
    <property type="entry name" value="Homeodomain-like_sf"/>
</dbReference>
<dbReference type="SUPFAM" id="SSF46689">
    <property type="entry name" value="Homeodomain-like"/>
    <property type="match status" value="1"/>
</dbReference>
<dbReference type="SUPFAM" id="SSF48498">
    <property type="entry name" value="Tetracyclin repressor-like, C-terminal domain"/>
    <property type="match status" value="1"/>
</dbReference>
<feature type="compositionally biased region" description="Basic and acidic residues" evidence="3">
    <location>
        <begin position="7"/>
        <end position="26"/>
    </location>
</feature>
<gene>
    <name evidence="5" type="ORF">J2S73_000860</name>
</gene>
<name>A0AAE3VLU3_9HYPH</name>
<dbReference type="Gene3D" id="1.10.357.10">
    <property type="entry name" value="Tetracycline Repressor, domain 2"/>
    <property type="match status" value="1"/>
</dbReference>
<feature type="DNA-binding region" description="H-T-H motif" evidence="2">
    <location>
        <begin position="54"/>
        <end position="73"/>
    </location>
</feature>
<dbReference type="RefSeq" id="WP_306884198.1">
    <property type="nucleotide sequence ID" value="NZ_JAUSUL010000001.1"/>
</dbReference>